<dbReference type="InterPro" id="IPR050325">
    <property type="entry name" value="Prot/Nucl_acid_deglycase"/>
</dbReference>
<dbReference type="PANTHER" id="PTHR48094:SF11">
    <property type="entry name" value="GLUTATHIONE-INDEPENDENT GLYOXALASE HSP31-RELATED"/>
    <property type="match status" value="1"/>
</dbReference>
<dbReference type="EMBL" id="CACRTR010000008">
    <property type="protein sequence ID" value="VYU11716.1"/>
    <property type="molecule type" value="Genomic_DNA"/>
</dbReference>
<dbReference type="InterPro" id="IPR029062">
    <property type="entry name" value="Class_I_gatase-like"/>
</dbReference>
<dbReference type="SUPFAM" id="SSF52317">
    <property type="entry name" value="Class I glutamine amidotransferase-like"/>
    <property type="match status" value="1"/>
</dbReference>
<dbReference type="GO" id="GO:0019243">
    <property type="term" value="P:methylglyoxal catabolic process to D-lactate via S-lactoyl-glutathione"/>
    <property type="evidence" value="ECO:0007669"/>
    <property type="project" value="TreeGrafter"/>
</dbReference>
<proteinExistence type="inferred from homology"/>
<evidence type="ECO:0000313" key="5">
    <source>
        <dbReference type="EMBL" id="VYU11716.1"/>
    </source>
</evidence>
<comment type="similarity">
    <text evidence="3">Belongs to the peptidase C56 family. HSP31-like subfamily.</text>
</comment>
<dbReference type="InterPro" id="IPR002818">
    <property type="entry name" value="DJ-1/PfpI"/>
</dbReference>
<gene>
    <name evidence="5" type="primary">hchA</name>
    <name evidence="5" type="ORF">ELLFYP34_02727</name>
</gene>
<keyword evidence="2 5" id="KW-0456">Lyase</keyword>
<dbReference type="PANTHER" id="PTHR48094">
    <property type="entry name" value="PROTEIN/NUCLEIC ACID DEGLYCASE DJ-1-RELATED"/>
    <property type="match status" value="1"/>
</dbReference>
<reference evidence="5" key="1">
    <citation type="submission" date="2019-11" db="EMBL/GenBank/DDBJ databases">
        <authorList>
            <person name="Feng L."/>
        </authorList>
    </citation>
    <scope>NUCLEOTIDE SEQUENCE</scope>
    <source>
        <strain evidence="5">ElimosumLFYP34</strain>
    </source>
</reference>
<evidence type="ECO:0000259" key="4">
    <source>
        <dbReference type="Pfam" id="PF01965"/>
    </source>
</evidence>
<dbReference type="CDD" id="cd03141">
    <property type="entry name" value="GATase1_Hsp31_like"/>
    <property type="match status" value="1"/>
</dbReference>
<organism evidence="5">
    <name type="scientific">Eubacterium limosum</name>
    <dbReference type="NCBI Taxonomy" id="1736"/>
    <lineage>
        <taxon>Bacteria</taxon>
        <taxon>Bacillati</taxon>
        <taxon>Bacillota</taxon>
        <taxon>Clostridia</taxon>
        <taxon>Eubacteriales</taxon>
        <taxon>Eubacteriaceae</taxon>
        <taxon>Eubacterium</taxon>
    </lineage>
</organism>
<sequence>MKKILVILTNTAKYGTKNEATGLWLSEATEFVKELIQAGYGLDYVSPRGGYVPIDPRSLKNAYVNEEVFALYGSEDFQNRALANSLKPSDINASDYLAVYYTGGHGVVWDFPDNKALQAISREIYEQGGYVTSVCHGLAGLLNIRTSDGSYLISGKTLTGFTETEEILSGKKRLVPFGTEKEARNRGAKFVKKRAFSSFAVQDGHLITGQNPMSGQAVAKCLLKNLKGSLSCL</sequence>
<keyword evidence="1" id="KW-0346">Stress response</keyword>
<evidence type="ECO:0000256" key="1">
    <source>
        <dbReference type="ARBA" id="ARBA00023016"/>
    </source>
</evidence>
<dbReference type="AlphaFoldDB" id="A0A6N3C3X1"/>
<name>A0A6N3C3X1_EUBLI</name>
<accession>A0A6N3C3X1</accession>
<feature type="domain" description="DJ-1/PfpI" evidence="4">
    <location>
        <begin position="27"/>
        <end position="223"/>
    </location>
</feature>
<protein>
    <submittedName>
        <fullName evidence="5">Molecular chaperone Hsp31 and glyoxalase 3</fullName>
        <ecNumber evidence="5">4.2.1.130</ecNumber>
    </submittedName>
</protein>
<dbReference type="GO" id="GO:0019172">
    <property type="term" value="F:glyoxalase III activity"/>
    <property type="evidence" value="ECO:0007669"/>
    <property type="project" value="UniProtKB-EC"/>
</dbReference>
<dbReference type="Gene3D" id="3.40.50.880">
    <property type="match status" value="1"/>
</dbReference>
<evidence type="ECO:0000256" key="2">
    <source>
        <dbReference type="ARBA" id="ARBA00023239"/>
    </source>
</evidence>
<dbReference type="GO" id="GO:0005737">
    <property type="term" value="C:cytoplasm"/>
    <property type="evidence" value="ECO:0007669"/>
    <property type="project" value="TreeGrafter"/>
</dbReference>
<dbReference type="Pfam" id="PF01965">
    <property type="entry name" value="DJ-1_PfpI"/>
    <property type="match status" value="1"/>
</dbReference>
<dbReference type="EC" id="4.2.1.130" evidence="5"/>
<evidence type="ECO:0000256" key="3">
    <source>
        <dbReference type="ARBA" id="ARBA00038493"/>
    </source>
</evidence>